<dbReference type="AlphaFoldDB" id="A0A927HGE2"/>
<dbReference type="EMBL" id="JACTAG010000002">
    <property type="protein sequence ID" value="MBD3665423.1"/>
    <property type="molecule type" value="Genomic_DNA"/>
</dbReference>
<dbReference type="InterPro" id="IPR029039">
    <property type="entry name" value="Flavoprotein-like_sf"/>
</dbReference>
<gene>
    <name evidence="1" type="ORF">H9Q16_15925</name>
</gene>
<sequence>MSKDTPEICIAFYSRSGHSRRLAAKLAEELNADKVEITAPKYSNRILGYIRAGFDSLRQKGALGSQTFGALTKYRHVILVGPVWTSYPAVPLRALMRQGDALPQVVSIFLTSGAHSPPEKAFAAGVSDLGRRFVATGALPNSAEGTAQENRTISSFLSELQEPGGLISRN</sequence>
<organism evidence="1 2">
    <name type="scientific">Sulfitobacter aestuariivivens</name>
    <dbReference type="NCBI Taxonomy" id="2766981"/>
    <lineage>
        <taxon>Bacteria</taxon>
        <taxon>Pseudomonadati</taxon>
        <taxon>Pseudomonadota</taxon>
        <taxon>Alphaproteobacteria</taxon>
        <taxon>Rhodobacterales</taxon>
        <taxon>Roseobacteraceae</taxon>
        <taxon>Sulfitobacter</taxon>
    </lineage>
</organism>
<keyword evidence="2" id="KW-1185">Reference proteome</keyword>
<dbReference type="SUPFAM" id="SSF52218">
    <property type="entry name" value="Flavoproteins"/>
    <property type="match status" value="1"/>
</dbReference>
<proteinExistence type="predicted"/>
<protein>
    <submittedName>
        <fullName evidence="1">Flavodoxin family protein</fullName>
    </submittedName>
</protein>
<evidence type="ECO:0000313" key="2">
    <source>
        <dbReference type="Proteomes" id="UP000635142"/>
    </source>
</evidence>
<dbReference type="Gene3D" id="3.40.50.360">
    <property type="match status" value="1"/>
</dbReference>
<accession>A0A927HGE2</accession>
<reference evidence="1" key="1">
    <citation type="submission" date="2020-08" db="EMBL/GenBank/DDBJ databases">
        <title>Sulfitobacter aestuariivivens sp. nov., isolated from a tidal flat.</title>
        <authorList>
            <person name="Park S."/>
            <person name="Yoon J.-H."/>
        </authorList>
    </citation>
    <scope>NUCLEOTIDE SEQUENCE</scope>
    <source>
        <strain evidence="1">TSTF-M16</strain>
    </source>
</reference>
<evidence type="ECO:0000313" key="1">
    <source>
        <dbReference type="EMBL" id="MBD3665423.1"/>
    </source>
</evidence>
<comment type="caution">
    <text evidence="1">The sequence shown here is derived from an EMBL/GenBank/DDBJ whole genome shotgun (WGS) entry which is preliminary data.</text>
</comment>
<dbReference type="Proteomes" id="UP000635142">
    <property type="component" value="Unassembled WGS sequence"/>
</dbReference>
<dbReference type="RefSeq" id="WP_191076398.1">
    <property type="nucleotide sequence ID" value="NZ_JACTAG010000002.1"/>
</dbReference>
<name>A0A927HGE2_9RHOB</name>